<accession>A0ACB8YQZ8</accession>
<reference evidence="2" key="1">
    <citation type="journal article" date="2022" name="Mol. Ecol. Resour.">
        <title>The genomes of chicory, endive, great burdock and yacon provide insights into Asteraceae palaeo-polyploidization history and plant inulin production.</title>
        <authorList>
            <person name="Fan W."/>
            <person name="Wang S."/>
            <person name="Wang H."/>
            <person name="Wang A."/>
            <person name="Jiang F."/>
            <person name="Liu H."/>
            <person name="Zhao H."/>
            <person name="Xu D."/>
            <person name="Zhang Y."/>
        </authorList>
    </citation>
    <scope>NUCLEOTIDE SEQUENCE [LARGE SCALE GENOMIC DNA]</scope>
    <source>
        <strain evidence="2">cv. Yunnan</strain>
    </source>
</reference>
<dbReference type="Proteomes" id="UP001056120">
    <property type="component" value="Linkage Group LG27"/>
</dbReference>
<keyword evidence="2" id="KW-1185">Reference proteome</keyword>
<gene>
    <name evidence="1" type="ORF">L1987_81579</name>
</gene>
<reference evidence="1 2" key="2">
    <citation type="journal article" date="2022" name="Mol. Ecol. Resour.">
        <title>The genomes of chicory, endive, great burdock and yacon provide insights into Asteraceae paleo-polyploidization history and plant inulin production.</title>
        <authorList>
            <person name="Fan W."/>
            <person name="Wang S."/>
            <person name="Wang H."/>
            <person name="Wang A."/>
            <person name="Jiang F."/>
            <person name="Liu H."/>
            <person name="Zhao H."/>
            <person name="Xu D."/>
            <person name="Zhang Y."/>
        </authorList>
    </citation>
    <scope>NUCLEOTIDE SEQUENCE [LARGE SCALE GENOMIC DNA]</scope>
    <source>
        <strain evidence="2">cv. Yunnan</strain>
        <tissue evidence="1">Leaves</tissue>
    </source>
</reference>
<evidence type="ECO:0000313" key="2">
    <source>
        <dbReference type="Proteomes" id="UP001056120"/>
    </source>
</evidence>
<proteinExistence type="predicted"/>
<protein>
    <submittedName>
        <fullName evidence="1">Uncharacterized protein</fullName>
    </submittedName>
</protein>
<name>A0ACB8YQZ8_9ASTR</name>
<comment type="caution">
    <text evidence="1">The sequence shown here is derived from an EMBL/GenBank/DDBJ whole genome shotgun (WGS) entry which is preliminary data.</text>
</comment>
<sequence>MASFRSFRQIAEIVKADIEYLHIESPFRGKASKDIRESVVVLPNCPGGGGWVSWRGWRLVLITAAADDEQFAVI</sequence>
<dbReference type="EMBL" id="CM042044">
    <property type="protein sequence ID" value="KAI3687876.1"/>
    <property type="molecule type" value="Genomic_DNA"/>
</dbReference>
<evidence type="ECO:0000313" key="1">
    <source>
        <dbReference type="EMBL" id="KAI3687876.1"/>
    </source>
</evidence>
<organism evidence="1 2">
    <name type="scientific">Smallanthus sonchifolius</name>
    <dbReference type="NCBI Taxonomy" id="185202"/>
    <lineage>
        <taxon>Eukaryota</taxon>
        <taxon>Viridiplantae</taxon>
        <taxon>Streptophyta</taxon>
        <taxon>Embryophyta</taxon>
        <taxon>Tracheophyta</taxon>
        <taxon>Spermatophyta</taxon>
        <taxon>Magnoliopsida</taxon>
        <taxon>eudicotyledons</taxon>
        <taxon>Gunneridae</taxon>
        <taxon>Pentapetalae</taxon>
        <taxon>asterids</taxon>
        <taxon>campanulids</taxon>
        <taxon>Asterales</taxon>
        <taxon>Asteraceae</taxon>
        <taxon>Asteroideae</taxon>
        <taxon>Heliantheae alliance</taxon>
        <taxon>Millerieae</taxon>
        <taxon>Smallanthus</taxon>
    </lineage>
</organism>